<evidence type="ECO:0000313" key="4">
    <source>
        <dbReference type="Proteomes" id="UP001501116"/>
    </source>
</evidence>
<reference evidence="3 4" key="1">
    <citation type="journal article" date="2019" name="Int. J. Syst. Evol. Microbiol.">
        <title>The Global Catalogue of Microorganisms (GCM) 10K type strain sequencing project: providing services to taxonomists for standard genome sequencing and annotation.</title>
        <authorList>
            <consortium name="The Broad Institute Genomics Platform"/>
            <consortium name="The Broad Institute Genome Sequencing Center for Infectious Disease"/>
            <person name="Wu L."/>
            <person name="Ma J."/>
        </authorList>
    </citation>
    <scope>NUCLEOTIDE SEQUENCE [LARGE SCALE GENOMIC DNA]</scope>
    <source>
        <strain evidence="3 4">JCM 14545</strain>
    </source>
</reference>
<dbReference type="Pfam" id="PF04341">
    <property type="entry name" value="DUF485"/>
    <property type="match status" value="1"/>
</dbReference>
<feature type="compositionally biased region" description="Polar residues" evidence="1">
    <location>
        <begin position="15"/>
        <end position="25"/>
    </location>
</feature>
<dbReference type="EMBL" id="BAAANN010000016">
    <property type="protein sequence ID" value="GAA1966021.1"/>
    <property type="molecule type" value="Genomic_DNA"/>
</dbReference>
<gene>
    <name evidence="3" type="ORF">GCM10009754_42970</name>
</gene>
<comment type="caution">
    <text evidence="3">The sequence shown here is derived from an EMBL/GenBank/DDBJ whole genome shotgun (WGS) entry which is preliminary data.</text>
</comment>
<feature type="compositionally biased region" description="Basic and acidic residues" evidence="1">
    <location>
        <begin position="1"/>
        <end position="11"/>
    </location>
</feature>
<name>A0ABN2RAC7_9PSEU</name>
<feature type="transmembrane region" description="Helical" evidence="2">
    <location>
        <begin position="73"/>
        <end position="95"/>
    </location>
</feature>
<protein>
    <submittedName>
        <fullName evidence="3">DUF485 domain-containing protein</fullName>
    </submittedName>
</protein>
<evidence type="ECO:0000313" key="3">
    <source>
        <dbReference type="EMBL" id="GAA1966021.1"/>
    </source>
</evidence>
<feature type="transmembrane region" description="Helical" evidence="2">
    <location>
        <begin position="107"/>
        <end position="129"/>
    </location>
</feature>
<evidence type="ECO:0000256" key="2">
    <source>
        <dbReference type="SAM" id="Phobius"/>
    </source>
</evidence>
<dbReference type="RefSeq" id="WP_344421442.1">
    <property type="nucleotide sequence ID" value="NZ_BAAANN010000016.1"/>
</dbReference>
<evidence type="ECO:0000256" key="1">
    <source>
        <dbReference type="SAM" id="MobiDB-lite"/>
    </source>
</evidence>
<sequence>MHSDLHHDLHHVTHSPATGNATEETGQMPVLFGGDTRTETADSATEHRPQGPDFERIQSSGEFVALRSRLRRFVFPMSLLFFAWYLAYVLLAAYAHDFMSTKLVGHVNVAMVFGILQFASTIAITVAYVRFANHRIDPQVEDIRVRAGVTE</sequence>
<feature type="compositionally biased region" description="Basic and acidic residues" evidence="1">
    <location>
        <begin position="36"/>
        <end position="53"/>
    </location>
</feature>
<keyword evidence="4" id="KW-1185">Reference proteome</keyword>
<dbReference type="InterPro" id="IPR007436">
    <property type="entry name" value="DUF485"/>
</dbReference>
<feature type="region of interest" description="Disordered" evidence="1">
    <location>
        <begin position="1"/>
        <end position="53"/>
    </location>
</feature>
<dbReference type="PANTHER" id="PTHR38441">
    <property type="entry name" value="INTEGRAL MEMBRANE PROTEIN-RELATED"/>
    <property type="match status" value="1"/>
</dbReference>
<keyword evidence="2" id="KW-0472">Membrane</keyword>
<accession>A0ABN2RAC7</accession>
<dbReference type="Proteomes" id="UP001501116">
    <property type="component" value="Unassembled WGS sequence"/>
</dbReference>
<dbReference type="PANTHER" id="PTHR38441:SF1">
    <property type="entry name" value="MEMBRANE PROTEIN"/>
    <property type="match status" value="1"/>
</dbReference>
<keyword evidence="2" id="KW-0812">Transmembrane</keyword>
<keyword evidence="2" id="KW-1133">Transmembrane helix</keyword>
<organism evidence="3 4">
    <name type="scientific">Amycolatopsis minnesotensis</name>
    <dbReference type="NCBI Taxonomy" id="337894"/>
    <lineage>
        <taxon>Bacteria</taxon>
        <taxon>Bacillati</taxon>
        <taxon>Actinomycetota</taxon>
        <taxon>Actinomycetes</taxon>
        <taxon>Pseudonocardiales</taxon>
        <taxon>Pseudonocardiaceae</taxon>
        <taxon>Amycolatopsis</taxon>
    </lineage>
</organism>
<proteinExistence type="predicted"/>